<dbReference type="SUPFAM" id="SSF51735">
    <property type="entry name" value="NAD(P)-binding Rossmann-fold domains"/>
    <property type="match status" value="1"/>
</dbReference>
<organism evidence="3 4">
    <name type="scientific">Billgrantia tianxiuensis</name>
    <dbReference type="NCBI Taxonomy" id="2497861"/>
    <lineage>
        <taxon>Bacteria</taxon>
        <taxon>Pseudomonadati</taxon>
        <taxon>Pseudomonadota</taxon>
        <taxon>Gammaproteobacteria</taxon>
        <taxon>Oceanospirillales</taxon>
        <taxon>Halomonadaceae</taxon>
        <taxon>Billgrantia</taxon>
    </lineage>
</organism>
<protein>
    <submittedName>
        <fullName evidence="3">SDR family oxidoreductase</fullName>
    </submittedName>
</protein>
<dbReference type="KEGG" id="htx:EKK97_17170"/>
<sequence>MPIFSTEAYLGQDMRITAVLGATGGIGSAVVAKMIAAGDFVYLLDHASAEARASALLNEWPEQSAFIACDLTQPASIEAAFTRIAAHGAGLDACINAAGVIRRGRFVEVTAEELGEMLTINVNGAYQALQAAARLMMVGGGGRIVILASAHGLRTTSERSAYAMCKGAMLALTRALAVELGPHGILVNAVAPGPVSVGMQDAESESRRRWQAATPLGRVAEAGEVARAVAFLAGAENTFVSGETLVVDGGANVSM</sequence>
<dbReference type="PRINTS" id="PR00080">
    <property type="entry name" value="SDRFAMILY"/>
</dbReference>
<keyword evidence="2" id="KW-0560">Oxidoreductase</keyword>
<name>A0A6I6STC4_9GAMM</name>
<keyword evidence="4" id="KW-1185">Reference proteome</keyword>
<comment type="similarity">
    <text evidence="1">Belongs to the short-chain dehydrogenases/reductases (SDR) family.</text>
</comment>
<dbReference type="PANTHER" id="PTHR42760">
    <property type="entry name" value="SHORT-CHAIN DEHYDROGENASES/REDUCTASES FAMILY MEMBER"/>
    <property type="match status" value="1"/>
</dbReference>
<evidence type="ECO:0000256" key="2">
    <source>
        <dbReference type="ARBA" id="ARBA00023002"/>
    </source>
</evidence>
<dbReference type="FunFam" id="3.40.50.720:FF:000084">
    <property type="entry name" value="Short-chain dehydrogenase reductase"/>
    <property type="match status" value="1"/>
</dbReference>
<evidence type="ECO:0000256" key="1">
    <source>
        <dbReference type="ARBA" id="ARBA00006484"/>
    </source>
</evidence>
<dbReference type="PANTHER" id="PTHR42760:SF133">
    <property type="entry name" value="3-OXOACYL-[ACYL-CARRIER-PROTEIN] REDUCTASE"/>
    <property type="match status" value="1"/>
</dbReference>
<dbReference type="PRINTS" id="PR00081">
    <property type="entry name" value="GDHRDH"/>
</dbReference>
<dbReference type="EMBL" id="CP035042">
    <property type="protein sequence ID" value="QHC50965.1"/>
    <property type="molecule type" value="Genomic_DNA"/>
</dbReference>
<proteinExistence type="inferred from homology"/>
<accession>A0A6I6STC4</accession>
<dbReference type="AlphaFoldDB" id="A0A6I6STC4"/>
<evidence type="ECO:0000313" key="4">
    <source>
        <dbReference type="Proteomes" id="UP000464013"/>
    </source>
</evidence>
<dbReference type="InterPro" id="IPR036291">
    <property type="entry name" value="NAD(P)-bd_dom_sf"/>
</dbReference>
<dbReference type="InterPro" id="IPR020904">
    <property type="entry name" value="Sc_DH/Rdtase_CS"/>
</dbReference>
<dbReference type="Proteomes" id="UP000464013">
    <property type="component" value="Chromosome"/>
</dbReference>
<gene>
    <name evidence="3" type="ORF">EKK97_17170</name>
</gene>
<dbReference type="CDD" id="cd05233">
    <property type="entry name" value="SDR_c"/>
    <property type="match status" value="1"/>
</dbReference>
<reference evidence="3 4" key="1">
    <citation type="submission" date="2019-01" db="EMBL/GenBank/DDBJ databases">
        <title>Complete genome of a denitifying bacterium Halomons sp. BC-M4-5.</title>
        <authorList>
            <person name="Wang L."/>
            <person name="Shao Z."/>
        </authorList>
    </citation>
    <scope>NUCLEOTIDE SEQUENCE [LARGE SCALE GENOMIC DNA]</scope>
    <source>
        <strain evidence="3 4">BC-M4-5</strain>
    </source>
</reference>
<evidence type="ECO:0000313" key="3">
    <source>
        <dbReference type="EMBL" id="QHC50965.1"/>
    </source>
</evidence>
<dbReference type="GO" id="GO:0016616">
    <property type="term" value="F:oxidoreductase activity, acting on the CH-OH group of donors, NAD or NADP as acceptor"/>
    <property type="evidence" value="ECO:0007669"/>
    <property type="project" value="TreeGrafter"/>
</dbReference>
<dbReference type="PROSITE" id="PS00061">
    <property type="entry name" value="ADH_SHORT"/>
    <property type="match status" value="1"/>
</dbReference>
<dbReference type="Gene3D" id="3.40.50.720">
    <property type="entry name" value="NAD(P)-binding Rossmann-like Domain"/>
    <property type="match status" value="1"/>
</dbReference>
<dbReference type="InterPro" id="IPR002347">
    <property type="entry name" value="SDR_fam"/>
</dbReference>
<dbReference type="Pfam" id="PF13561">
    <property type="entry name" value="adh_short_C2"/>
    <property type="match status" value="1"/>
</dbReference>